<name>A0A0D6M3J2_9BILA</name>
<dbReference type="InterPro" id="IPR011333">
    <property type="entry name" value="SKP1/BTB/POZ_sf"/>
</dbReference>
<keyword evidence="4" id="KW-0677">Repeat</keyword>
<reference evidence="14 15" key="1">
    <citation type="submission" date="2013-05" db="EMBL/GenBank/DDBJ databases">
        <title>Draft genome of the parasitic nematode Anyclostoma ceylanicum.</title>
        <authorList>
            <person name="Mitreva M."/>
        </authorList>
    </citation>
    <scope>NUCLEOTIDE SEQUENCE [LARGE SCALE GENOMIC DNA]</scope>
</reference>
<dbReference type="Gene3D" id="3.30.160.60">
    <property type="entry name" value="Classic Zinc Finger"/>
    <property type="match status" value="3"/>
</dbReference>
<dbReference type="FunFam" id="3.30.160.60:FF:000100">
    <property type="entry name" value="Zinc finger 45-like"/>
    <property type="match status" value="1"/>
</dbReference>
<dbReference type="Pfam" id="PF00096">
    <property type="entry name" value="zf-C2H2"/>
    <property type="match status" value="1"/>
</dbReference>
<keyword evidence="3" id="KW-0479">Metal-binding</keyword>
<evidence type="ECO:0000256" key="11">
    <source>
        <dbReference type="PROSITE-ProRule" id="PRU00042"/>
    </source>
</evidence>
<keyword evidence="5 11" id="KW-0863">Zinc-finger</keyword>
<proteinExistence type="inferred from homology"/>
<feature type="domain" description="C2H2-type" evidence="13">
    <location>
        <begin position="499"/>
        <end position="527"/>
    </location>
</feature>
<evidence type="ECO:0000256" key="4">
    <source>
        <dbReference type="ARBA" id="ARBA00022737"/>
    </source>
</evidence>
<organism evidence="14 15">
    <name type="scientific">Ancylostoma ceylanicum</name>
    <dbReference type="NCBI Taxonomy" id="53326"/>
    <lineage>
        <taxon>Eukaryota</taxon>
        <taxon>Metazoa</taxon>
        <taxon>Ecdysozoa</taxon>
        <taxon>Nematoda</taxon>
        <taxon>Chromadorea</taxon>
        <taxon>Rhabditida</taxon>
        <taxon>Rhabditina</taxon>
        <taxon>Rhabditomorpha</taxon>
        <taxon>Strongyloidea</taxon>
        <taxon>Ancylostomatidae</taxon>
        <taxon>Ancylostomatinae</taxon>
        <taxon>Ancylostoma</taxon>
    </lineage>
</organism>
<dbReference type="SMART" id="SM00355">
    <property type="entry name" value="ZnF_C2H2"/>
    <property type="match status" value="3"/>
</dbReference>
<evidence type="ECO:0000256" key="7">
    <source>
        <dbReference type="ARBA" id="ARBA00023015"/>
    </source>
</evidence>
<keyword evidence="15" id="KW-1185">Reference proteome</keyword>
<dbReference type="SUPFAM" id="SSF54695">
    <property type="entry name" value="POZ domain"/>
    <property type="match status" value="1"/>
</dbReference>
<dbReference type="FunFam" id="3.30.160.60:FF:000325">
    <property type="entry name" value="ZFP90 zinc finger protein"/>
    <property type="match status" value="1"/>
</dbReference>
<evidence type="ECO:0000256" key="1">
    <source>
        <dbReference type="ARBA" id="ARBA00004123"/>
    </source>
</evidence>
<comment type="subcellular location">
    <subcellularLocation>
        <location evidence="1">Nucleus</location>
    </subcellularLocation>
</comment>
<gene>
    <name evidence="14" type="ORF">ANCCEY_04032</name>
</gene>
<dbReference type="PROSITE" id="PS00028">
    <property type="entry name" value="ZINC_FINGER_C2H2_1"/>
    <property type="match status" value="2"/>
</dbReference>
<dbReference type="GO" id="GO:0005634">
    <property type="term" value="C:nucleus"/>
    <property type="evidence" value="ECO:0007669"/>
    <property type="project" value="UniProtKB-SubCell"/>
</dbReference>
<dbReference type="InterPro" id="IPR036236">
    <property type="entry name" value="Znf_C2H2_sf"/>
</dbReference>
<accession>A0A0D6M3J2</accession>
<feature type="domain" description="C2H2-type" evidence="13">
    <location>
        <begin position="471"/>
        <end position="498"/>
    </location>
</feature>
<dbReference type="AlphaFoldDB" id="A0A0D6M3J2"/>
<dbReference type="SUPFAM" id="SSF57667">
    <property type="entry name" value="beta-beta-alpha zinc fingers"/>
    <property type="match status" value="2"/>
</dbReference>
<dbReference type="PANTHER" id="PTHR24394:SF29">
    <property type="entry name" value="MYONEURIN"/>
    <property type="match status" value="1"/>
</dbReference>
<evidence type="ECO:0000256" key="6">
    <source>
        <dbReference type="ARBA" id="ARBA00022833"/>
    </source>
</evidence>
<evidence type="ECO:0000259" key="12">
    <source>
        <dbReference type="PROSITE" id="PS50097"/>
    </source>
</evidence>
<evidence type="ECO:0000313" key="15">
    <source>
        <dbReference type="Proteomes" id="UP000054495"/>
    </source>
</evidence>
<keyword evidence="7" id="KW-0805">Transcription regulation</keyword>
<dbReference type="InterPro" id="IPR013087">
    <property type="entry name" value="Znf_C2H2_type"/>
</dbReference>
<evidence type="ECO:0000256" key="8">
    <source>
        <dbReference type="ARBA" id="ARBA00023125"/>
    </source>
</evidence>
<keyword evidence="8" id="KW-0238">DNA-binding</keyword>
<dbReference type="EMBL" id="KE124851">
    <property type="protein sequence ID" value="EPB76906.1"/>
    <property type="molecule type" value="Genomic_DNA"/>
</dbReference>
<evidence type="ECO:0000256" key="10">
    <source>
        <dbReference type="ARBA" id="ARBA00023242"/>
    </source>
</evidence>
<dbReference type="Pfam" id="PF00651">
    <property type="entry name" value="BTB"/>
    <property type="match status" value="1"/>
</dbReference>
<keyword evidence="10" id="KW-0539">Nucleus</keyword>
<dbReference type="InterPro" id="IPR000210">
    <property type="entry name" value="BTB/POZ_dom"/>
</dbReference>
<dbReference type="Proteomes" id="UP000054495">
    <property type="component" value="Unassembled WGS sequence"/>
</dbReference>
<dbReference type="Gene3D" id="3.30.710.10">
    <property type="entry name" value="Potassium Channel Kv1.1, Chain A"/>
    <property type="match status" value="2"/>
</dbReference>
<dbReference type="PROSITE" id="PS50097">
    <property type="entry name" value="BTB"/>
    <property type="match status" value="1"/>
</dbReference>
<evidence type="ECO:0000256" key="2">
    <source>
        <dbReference type="ARBA" id="ARBA00006991"/>
    </source>
</evidence>
<dbReference type="PROSITE" id="PS50157">
    <property type="entry name" value="ZINC_FINGER_C2H2_2"/>
    <property type="match status" value="3"/>
</dbReference>
<evidence type="ECO:0000259" key="13">
    <source>
        <dbReference type="PROSITE" id="PS50157"/>
    </source>
</evidence>
<dbReference type="PANTHER" id="PTHR24394">
    <property type="entry name" value="ZINC FINGER PROTEIN"/>
    <property type="match status" value="1"/>
</dbReference>
<dbReference type="GO" id="GO:0003677">
    <property type="term" value="F:DNA binding"/>
    <property type="evidence" value="ECO:0007669"/>
    <property type="project" value="UniProtKB-KW"/>
</dbReference>
<dbReference type="GO" id="GO:0008270">
    <property type="term" value="F:zinc ion binding"/>
    <property type="evidence" value="ECO:0007669"/>
    <property type="project" value="UniProtKB-KW"/>
</dbReference>
<evidence type="ECO:0000256" key="3">
    <source>
        <dbReference type="ARBA" id="ARBA00022723"/>
    </source>
</evidence>
<evidence type="ECO:0000256" key="9">
    <source>
        <dbReference type="ARBA" id="ARBA00023163"/>
    </source>
</evidence>
<feature type="domain" description="BTB" evidence="12">
    <location>
        <begin position="175"/>
        <end position="246"/>
    </location>
</feature>
<keyword evidence="9" id="KW-0804">Transcription</keyword>
<feature type="domain" description="C2H2-type" evidence="13">
    <location>
        <begin position="442"/>
        <end position="470"/>
    </location>
</feature>
<dbReference type="GO" id="GO:0000981">
    <property type="term" value="F:DNA-binding transcription factor activity, RNA polymerase II-specific"/>
    <property type="evidence" value="ECO:0007669"/>
    <property type="project" value="TreeGrafter"/>
</dbReference>
<comment type="similarity">
    <text evidence="2">Belongs to the krueppel C2H2-type zinc-finger protein family.</text>
</comment>
<keyword evidence="6" id="KW-0862">Zinc</keyword>
<dbReference type="SMART" id="SM00225">
    <property type="entry name" value="BTB"/>
    <property type="match status" value="2"/>
</dbReference>
<dbReference type="CDD" id="cd18186">
    <property type="entry name" value="BTB_POZ_ZBTB_KLHL-like"/>
    <property type="match status" value="2"/>
</dbReference>
<dbReference type="FunFam" id="3.30.160.60:FF:000075">
    <property type="entry name" value="Putative zinc finger protein 536"/>
    <property type="match status" value="1"/>
</dbReference>
<protein>
    <submittedName>
        <fullName evidence="14">Zinc finger, C2H2 type</fullName>
    </submittedName>
</protein>
<sequence length="555" mass="62276">MDAAGPSNQCAEGKPAQSEGRSANFESYLDFEVPYTPEDHAVNSFKYITNEKHWDLIFEANGKTIAQANRLLVAAFSTCLEQALLKAPTGVATLEFDSAATGIAEETLLQVLDYMQTGSCRSSPQLLHAAEYLGCAALKELLDSTSESDLEVHDDWHEIRFLEHLARFRKESKFFDCNIITGRLGVIHCHRLLMCAHSRHLEAALSKSLNSGTVTIRIDSRNVLISTENMKSMVDFVYTGVLDVGKRRLRTLRVSAFDLGMSHLVELIDHKVDQFAYEDQDEAHYGDYDMNFPSPPEDDSAALVGVSDDYVRSCSLDPERDEHHVLHGASAEDITAQAADDYDSIYEEYVMGPRRGRRSAPRMTCNKYQPLVVRGSTTVSLPGENQCDVTVPAVTMSFLQENERKTVAVDSFGYGLPEIVGTSDVTVPLIVGDQRAMMEKPFKCPYCEHRSKEKGGLEKHIRSIHTLEAPYKCKYCNQSFKVQSNMVRHIRAHTGEKPYACKKCGISYADKKNMDAHVFREHLKMRELESLIFKTLYSVNVEIVSRKHHTKPAGV</sequence>
<evidence type="ECO:0000256" key="5">
    <source>
        <dbReference type="ARBA" id="ARBA00022771"/>
    </source>
</evidence>
<evidence type="ECO:0000313" key="14">
    <source>
        <dbReference type="EMBL" id="EPB76906.1"/>
    </source>
</evidence>